<dbReference type="NCBIfam" id="TIGR03898">
    <property type="entry name" value="lanti_MRSA_kill"/>
    <property type="match status" value="1"/>
</dbReference>
<name>A0ABT4ANG1_9BACT</name>
<protein>
    <submittedName>
        <fullName evidence="1">Mersacidin/lichenicidin family type 2 lantibiotic</fullName>
    </submittedName>
</protein>
<dbReference type="RefSeq" id="WP_267540929.1">
    <property type="nucleotide sequence ID" value="NZ_JAPNKA010000001.1"/>
</dbReference>
<dbReference type="InterPro" id="IPR027635">
    <property type="entry name" value="Lantibiotic2_lead_pep_dom"/>
</dbReference>
<dbReference type="EMBL" id="JAPNKA010000001">
    <property type="protein sequence ID" value="MCY1082357.1"/>
    <property type="molecule type" value="Genomic_DNA"/>
</dbReference>
<sequence>MRAETIIRAWKDPKFRASLTSEERAALPELPSGKPVTELDEGELSDAMGGLRLRPPRGCDPRNFTDIPCSAIDACPSALGCTFVTPC</sequence>
<gene>
    <name evidence="1" type="ORF">OV287_48725</name>
</gene>
<organism evidence="1 2">
    <name type="scientific">Archangium lansingense</name>
    <dbReference type="NCBI Taxonomy" id="2995310"/>
    <lineage>
        <taxon>Bacteria</taxon>
        <taxon>Pseudomonadati</taxon>
        <taxon>Myxococcota</taxon>
        <taxon>Myxococcia</taxon>
        <taxon>Myxococcales</taxon>
        <taxon>Cystobacterineae</taxon>
        <taxon>Archangiaceae</taxon>
        <taxon>Archangium</taxon>
    </lineage>
</organism>
<dbReference type="Proteomes" id="UP001207654">
    <property type="component" value="Unassembled WGS sequence"/>
</dbReference>
<proteinExistence type="predicted"/>
<evidence type="ECO:0000313" key="2">
    <source>
        <dbReference type="Proteomes" id="UP001207654"/>
    </source>
</evidence>
<keyword evidence="2" id="KW-1185">Reference proteome</keyword>
<comment type="caution">
    <text evidence="1">The sequence shown here is derived from an EMBL/GenBank/DDBJ whole genome shotgun (WGS) entry which is preliminary data.</text>
</comment>
<evidence type="ECO:0000313" key="1">
    <source>
        <dbReference type="EMBL" id="MCY1082357.1"/>
    </source>
</evidence>
<reference evidence="1 2" key="1">
    <citation type="submission" date="2022-11" db="EMBL/GenBank/DDBJ databases">
        <title>Minimal conservation of predation-associated metabolite biosynthetic gene clusters underscores biosynthetic potential of Myxococcota including descriptions for ten novel species: Archangium lansinium sp. nov., Myxococcus landrumus sp. nov., Nannocystis bai.</title>
        <authorList>
            <person name="Ahearne A."/>
            <person name="Stevens C."/>
            <person name="Phillips K."/>
        </authorList>
    </citation>
    <scope>NUCLEOTIDE SEQUENCE [LARGE SCALE GENOMIC DNA]</scope>
    <source>
        <strain evidence="1 2">MIWBW</strain>
    </source>
</reference>
<accession>A0ABT4ANG1</accession>